<feature type="transmembrane region" description="Helical" evidence="2">
    <location>
        <begin position="471"/>
        <end position="495"/>
    </location>
</feature>
<feature type="region of interest" description="Disordered" evidence="1">
    <location>
        <begin position="1"/>
        <end position="39"/>
    </location>
</feature>
<dbReference type="EMBL" id="CP108482">
    <property type="protein sequence ID" value="WUS60417.1"/>
    <property type="molecule type" value="Genomic_DNA"/>
</dbReference>
<feature type="transmembrane region" description="Helical" evidence="2">
    <location>
        <begin position="266"/>
        <end position="287"/>
    </location>
</feature>
<evidence type="ECO:0000313" key="3">
    <source>
        <dbReference type="EMBL" id="WUS60417.1"/>
    </source>
</evidence>
<reference evidence="3 4" key="1">
    <citation type="submission" date="2022-10" db="EMBL/GenBank/DDBJ databases">
        <title>The complete genomes of actinobacterial strains from the NBC collection.</title>
        <authorList>
            <person name="Joergensen T.S."/>
            <person name="Alvarez Arevalo M."/>
            <person name="Sterndorff E.B."/>
            <person name="Faurdal D."/>
            <person name="Vuksanovic O."/>
            <person name="Mourched A.-S."/>
            <person name="Charusanti P."/>
            <person name="Shaw S."/>
            <person name="Blin K."/>
            <person name="Weber T."/>
        </authorList>
    </citation>
    <scope>NUCLEOTIDE SEQUENCE [LARGE SCALE GENOMIC DNA]</scope>
    <source>
        <strain evidence="3 4">NBC_01247</strain>
    </source>
</reference>
<feature type="transmembrane region" description="Helical" evidence="2">
    <location>
        <begin position="48"/>
        <end position="74"/>
    </location>
</feature>
<name>A0ABZ1WI60_9ACTN</name>
<dbReference type="RefSeq" id="WP_329493483.1">
    <property type="nucleotide sequence ID" value="NZ_CP108460.1"/>
</dbReference>
<sequence>MPRAPRTATAGGQEAPEPGANTSAPRPTPGRLGRRRVRTGNRWNTPRLVRALTALCLVALLSFAAATASVLAGARDGIDAIGHRTAPQAVRAADLYFALSDMDAQAANLLLIGADTDFAALRKQTLDTYEQRRNQAGTDLQRAAEASAADPSGQRAVQSVLSELGRYEALVARAQLLEDQAHAPAGKPAPEALETYRQATDLLRQKLLPAADEVTAGNAATVDRTYAAQRGDLAAGWWWLLATGLLALAALAALQRTLTVRFRRLVNPPLAAATLLTALSLTSALILTTGAGHHLVLAKSNAYDSVIAISRARAVAYDFNADESRYLTDPAHAAAHEQAFLDKTQAVARLDGATLSTYNARLAAAADAHRADHAVVRFDGFLGTELRNITFAGEREAAERVLTAFQQYQLDDRMIRDLRNQGRLKEAVTFNTGTSPGQSNADFELLSTALGDVLAVNQRALDRAVTDADDALGAGAAAVGGLAVTTVLALTVLGVRPRLREYR</sequence>
<gene>
    <name evidence="3" type="ORF">OG469_35985</name>
</gene>
<evidence type="ECO:0008006" key="5">
    <source>
        <dbReference type="Google" id="ProtNLM"/>
    </source>
</evidence>
<protein>
    <recommendedName>
        <fullName evidence="5">Secreted protein</fullName>
    </recommendedName>
</protein>
<keyword evidence="2" id="KW-1133">Transmembrane helix</keyword>
<feature type="transmembrane region" description="Helical" evidence="2">
    <location>
        <begin position="236"/>
        <end position="254"/>
    </location>
</feature>
<keyword evidence="4" id="KW-1185">Reference proteome</keyword>
<dbReference type="Proteomes" id="UP001432014">
    <property type="component" value="Chromosome"/>
</dbReference>
<evidence type="ECO:0000313" key="4">
    <source>
        <dbReference type="Proteomes" id="UP001432014"/>
    </source>
</evidence>
<accession>A0ABZ1WI60</accession>
<keyword evidence="2" id="KW-0472">Membrane</keyword>
<proteinExistence type="predicted"/>
<organism evidence="3 4">
    <name type="scientific">Kitasatospora herbaricolor</name>
    <dbReference type="NCBI Taxonomy" id="68217"/>
    <lineage>
        <taxon>Bacteria</taxon>
        <taxon>Bacillati</taxon>
        <taxon>Actinomycetota</taxon>
        <taxon>Actinomycetes</taxon>
        <taxon>Kitasatosporales</taxon>
        <taxon>Streptomycetaceae</taxon>
        <taxon>Kitasatospora</taxon>
    </lineage>
</organism>
<evidence type="ECO:0000256" key="1">
    <source>
        <dbReference type="SAM" id="MobiDB-lite"/>
    </source>
</evidence>
<evidence type="ECO:0000256" key="2">
    <source>
        <dbReference type="SAM" id="Phobius"/>
    </source>
</evidence>
<keyword evidence="2" id="KW-0812">Transmembrane</keyword>